<comment type="similarity">
    <text evidence="5">Belongs to the tRNA pseudouridine synthase TruA family.</text>
</comment>
<dbReference type="FunFam" id="3.30.70.660:FF:000002">
    <property type="entry name" value="tRNA pseudouridine synthase"/>
    <property type="match status" value="1"/>
</dbReference>
<evidence type="ECO:0000256" key="13">
    <source>
        <dbReference type="ARBA" id="ARBA00079072"/>
    </source>
</evidence>
<dbReference type="GO" id="GO:0005634">
    <property type="term" value="C:nucleus"/>
    <property type="evidence" value="ECO:0007669"/>
    <property type="project" value="UniProtKB-SubCell"/>
</dbReference>
<accession>A0A0H5C825</accession>
<evidence type="ECO:0000256" key="17">
    <source>
        <dbReference type="SAM" id="MobiDB-lite"/>
    </source>
</evidence>
<reference evidence="20" key="1">
    <citation type="journal article" date="2015" name="J. Biotechnol.">
        <title>The structure of the Cyberlindnera jadinii genome and its relation to Candida utilis analyzed by the occurrence of single nucleotide polymorphisms.</title>
        <authorList>
            <person name="Rupp O."/>
            <person name="Brinkrolf K."/>
            <person name="Buerth C."/>
            <person name="Kunigo M."/>
            <person name="Schneider J."/>
            <person name="Jaenicke S."/>
            <person name="Goesmann A."/>
            <person name="Puehler A."/>
            <person name="Jaeger K.-E."/>
            <person name="Ernst J.F."/>
        </authorList>
    </citation>
    <scope>NUCLEOTIDE SEQUENCE [LARGE SCALE GENOMIC DNA]</scope>
    <source>
        <strain evidence="20">ATCC 18201 / CBS 1600 / BCRC 20928 / JCM 3617 / NBRC 0987 / NRRL Y-1542</strain>
    </source>
</reference>
<feature type="region of interest" description="Disordered" evidence="17">
    <location>
        <begin position="1"/>
        <end position="65"/>
    </location>
</feature>
<dbReference type="Gene3D" id="3.30.70.580">
    <property type="entry name" value="Pseudouridine synthase I, catalytic domain, N-terminal subdomain"/>
    <property type="match status" value="1"/>
</dbReference>
<evidence type="ECO:0000256" key="8">
    <source>
        <dbReference type="ARBA" id="ARBA00023235"/>
    </source>
</evidence>
<protein>
    <recommendedName>
        <fullName evidence="12">tRNA pseudouridine synthase 1</fullName>
    </recommendedName>
    <alternativeName>
        <fullName evidence="13">tRNA pseudouridylate synthase 1</fullName>
    </alternativeName>
    <alternativeName>
        <fullName evidence="14">tRNA-uridine isomerase 1</fullName>
    </alternativeName>
</protein>
<feature type="compositionally biased region" description="Basic and acidic residues" evidence="17">
    <location>
        <begin position="28"/>
        <end position="54"/>
    </location>
</feature>
<dbReference type="GO" id="GO:0031119">
    <property type="term" value="P:tRNA pseudouridine synthesis"/>
    <property type="evidence" value="ECO:0007669"/>
    <property type="project" value="InterPro"/>
</dbReference>
<feature type="region of interest" description="Disordered" evidence="17">
    <location>
        <begin position="473"/>
        <end position="540"/>
    </location>
</feature>
<feature type="binding site" evidence="16">
    <location>
        <position position="182"/>
    </location>
    <ligand>
        <name>substrate</name>
    </ligand>
</feature>
<comment type="catalytic activity">
    <reaction evidence="10">
        <text>a uridine in tRNA = a pseudouridine in tRNA</text>
        <dbReference type="Rhea" id="RHEA:54572"/>
        <dbReference type="Rhea" id="RHEA-COMP:13339"/>
        <dbReference type="Rhea" id="RHEA-COMP:13934"/>
        <dbReference type="ChEBI" id="CHEBI:65314"/>
        <dbReference type="ChEBI" id="CHEBI:65315"/>
    </reaction>
</comment>
<proteinExistence type="inferred from homology"/>
<dbReference type="CDD" id="cd02568">
    <property type="entry name" value="PseudoU_synth_PUS1_PUS2"/>
    <property type="match status" value="1"/>
</dbReference>
<sequence>MSENVEAVEEQSAEALQRGQRSKWSKARKADFEGRKGNKRQKQDNWERQERAPALDDEGNPIPKRPKKKLAVMLGYCGAGYHGMQMNPPQKTIEGDLFQAFVKVGAIHPFNADDPKKSGFMRAARTDKGVHAAGNVISLKLMEDEDLVKKLNDVLPETIRIWGIERTNKAFDCRKMCGSRIYEYLLPTYSLIAPNPSSYLGKRIAEEDEKTPGITRKDEESDKFWALYEEKVKEANFTEEELQKIKDFNPTSQEEYENSGDVAALVKRFKAVESNCKRQYRISTEKLEMMREAMSMYLGHHNFHNFTIGKGFKDASASRFMKEISVSDPFVIDQTEWVSVKIHGQSFMLHQIRKMIAMASLVVRTGCPLERITQAFDSDKINIPKAPALGLLLEQPVYSGYNQRLNDFGYKPIDFNNYEKEMQEFKMKHIYDKIYAEEVSENVFNAFFKFVDAYSNEGFEYLTAKGITKAEPVNTEPVKAQPAGTTEAVDLPEAPKAPETTESTEAAATTETNAKAETDEQPNAEAQASEPKEEVTSTAA</sequence>
<comment type="catalytic activity">
    <reaction evidence="1">
        <text>a uridine in mRNA = a pseudouridine in mRNA</text>
        <dbReference type="Rhea" id="RHEA:56644"/>
        <dbReference type="Rhea" id="RHEA-COMP:14658"/>
        <dbReference type="Rhea" id="RHEA-COMP:14659"/>
        <dbReference type="ChEBI" id="CHEBI:65314"/>
        <dbReference type="ChEBI" id="CHEBI:65315"/>
    </reaction>
</comment>
<gene>
    <name evidence="19" type="primary">PUS1</name>
    <name evidence="19" type="ORF">BN1211_5283</name>
</gene>
<dbReference type="AlphaFoldDB" id="A0A0H5C825"/>
<dbReference type="InterPro" id="IPR020094">
    <property type="entry name" value="TruA/RsuA/RluB/E/F_N"/>
</dbReference>
<comment type="cofactor">
    <cofactor evidence="3">
        <name>Zn(2+)</name>
        <dbReference type="ChEBI" id="CHEBI:29105"/>
    </cofactor>
</comment>
<comment type="catalytic activity">
    <reaction evidence="2">
        <text>uridine in snRNA = pseudouridine in snRNA</text>
        <dbReference type="Rhea" id="RHEA:51124"/>
        <dbReference type="Rhea" id="RHEA-COMP:12891"/>
        <dbReference type="Rhea" id="RHEA-COMP:12892"/>
        <dbReference type="ChEBI" id="CHEBI:65314"/>
        <dbReference type="ChEBI" id="CHEBI:65315"/>
    </reaction>
</comment>
<dbReference type="GO" id="GO:0006397">
    <property type="term" value="P:mRNA processing"/>
    <property type="evidence" value="ECO:0007669"/>
    <property type="project" value="UniProtKB-KW"/>
</dbReference>
<comment type="function">
    <text evidence="11">Formation of pseudouridine at positions 27 and 28 in the anticodon stem and loop of transfer RNAs; at positions 34 and 36 of intron-containing precursor tRNA(Ile) and at position 35 in the intron-containing tRNA(Tyr). Catalyzes pseudouridylation at position 44 in U2 snRNA. Also catalyzes pseudouridylation of mRNAs.</text>
</comment>
<dbReference type="Proteomes" id="UP000038830">
    <property type="component" value="Unassembled WGS sequence"/>
</dbReference>
<evidence type="ECO:0000256" key="7">
    <source>
        <dbReference type="ARBA" id="ARBA00022694"/>
    </source>
</evidence>
<keyword evidence="7" id="KW-0819">tRNA processing</keyword>
<dbReference type="GO" id="GO:0003723">
    <property type="term" value="F:RNA binding"/>
    <property type="evidence" value="ECO:0007669"/>
    <property type="project" value="InterPro"/>
</dbReference>
<dbReference type="GO" id="GO:1990481">
    <property type="term" value="P:mRNA pseudouridine synthesis"/>
    <property type="evidence" value="ECO:0007669"/>
    <property type="project" value="TreeGrafter"/>
</dbReference>
<dbReference type="InterPro" id="IPR020103">
    <property type="entry name" value="PsdUridine_synth_cat_dom_sf"/>
</dbReference>
<evidence type="ECO:0000256" key="10">
    <source>
        <dbReference type="ARBA" id="ARBA00036943"/>
    </source>
</evidence>
<dbReference type="SUPFAM" id="SSF55120">
    <property type="entry name" value="Pseudouridine synthase"/>
    <property type="match status" value="1"/>
</dbReference>
<dbReference type="FunFam" id="3.30.70.580:FF:000002">
    <property type="entry name" value="tRNA pseudouridine synthase"/>
    <property type="match status" value="1"/>
</dbReference>
<feature type="domain" description="Pseudouridine synthase I TruA alpha/beta" evidence="18">
    <location>
        <begin position="293"/>
        <end position="398"/>
    </location>
</feature>
<dbReference type="NCBIfam" id="TIGR00071">
    <property type="entry name" value="hisT_truA"/>
    <property type="match status" value="1"/>
</dbReference>
<keyword evidence="6" id="KW-0507">mRNA processing</keyword>
<dbReference type="InterPro" id="IPR020097">
    <property type="entry name" value="PsdUridine_synth_TruA_a/b_dom"/>
</dbReference>
<organism evidence="19 20">
    <name type="scientific">Cyberlindnera jadinii (strain ATCC 18201 / CBS 1600 / BCRC 20928 / JCM 3617 / NBRC 0987 / NRRL Y-1542)</name>
    <name type="common">Torula yeast</name>
    <name type="synonym">Candida utilis</name>
    <dbReference type="NCBI Taxonomy" id="983966"/>
    <lineage>
        <taxon>Eukaryota</taxon>
        <taxon>Fungi</taxon>
        <taxon>Dikarya</taxon>
        <taxon>Ascomycota</taxon>
        <taxon>Saccharomycotina</taxon>
        <taxon>Saccharomycetes</taxon>
        <taxon>Phaffomycetales</taxon>
        <taxon>Phaffomycetaceae</taxon>
        <taxon>Cyberlindnera</taxon>
    </lineage>
</organism>
<feature type="active site" description="Nucleophile" evidence="15">
    <location>
        <position position="127"/>
    </location>
</feature>
<dbReference type="InterPro" id="IPR001406">
    <property type="entry name" value="PsdUridine_synth_TruA"/>
</dbReference>
<feature type="compositionally biased region" description="Acidic residues" evidence="17">
    <location>
        <begin position="1"/>
        <end position="12"/>
    </location>
</feature>
<dbReference type="Pfam" id="PF01416">
    <property type="entry name" value="PseudoU_synth_1"/>
    <property type="match status" value="1"/>
</dbReference>
<evidence type="ECO:0000256" key="11">
    <source>
        <dbReference type="ARBA" id="ARBA00053072"/>
    </source>
</evidence>
<keyword evidence="8" id="KW-0413">Isomerase</keyword>
<evidence type="ECO:0000256" key="15">
    <source>
        <dbReference type="PIRSR" id="PIRSR641708-1"/>
    </source>
</evidence>
<evidence type="ECO:0000256" key="4">
    <source>
        <dbReference type="ARBA" id="ARBA00004123"/>
    </source>
</evidence>
<evidence type="ECO:0000256" key="12">
    <source>
        <dbReference type="ARBA" id="ARBA00073968"/>
    </source>
</evidence>
<evidence type="ECO:0000313" key="19">
    <source>
        <dbReference type="EMBL" id="CEP24460.1"/>
    </source>
</evidence>
<evidence type="ECO:0000256" key="6">
    <source>
        <dbReference type="ARBA" id="ARBA00022664"/>
    </source>
</evidence>
<evidence type="ECO:0000313" key="20">
    <source>
        <dbReference type="Proteomes" id="UP000038830"/>
    </source>
</evidence>
<evidence type="ECO:0000256" key="3">
    <source>
        <dbReference type="ARBA" id="ARBA00001947"/>
    </source>
</evidence>
<evidence type="ECO:0000256" key="16">
    <source>
        <dbReference type="PIRSR" id="PIRSR641708-2"/>
    </source>
</evidence>
<dbReference type="PANTHER" id="PTHR11142:SF4">
    <property type="entry name" value="PSEUDOURIDYLATE SYNTHASE 1 HOMOLOG"/>
    <property type="match status" value="1"/>
</dbReference>
<evidence type="ECO:0000256" key="14">
    <source>
        <dbReference type="ARBA" id="ARBA00080858"/>
    </source>
</evidence>
<comment type="subcellular location">
    <subcellularLocation>
        <location evidence="4">Nucleus</location>
    </subcellularLocation>
</comment>
<dbReference type="Gene3D" id="3.30.70.660">
    <property type="entry name" value="Pseudouridine synthase I, catalytic domain, C-terminal subdomain"/>
    <property type="match status" value="1"/>
</dbReference>
<dbReference type="GO" id="GO:0031120">
    <property type="term" value="P:snRNA pseudouridine synthesis"/>
    <property type="evidence" value="ECO:0007669"/>
    <property type="project" value="UniProtKB-ARBA"/>
</dbReference>
<evidence type="ECO:0000256" key="5">
    <source>
        <dbReference type="ARBA" id="ARBA00009375"/>
    </source>
</evidence>
<dbReference type="InterPro" id="IPR020095">
    <property type="entry name" value="PsdUridine_synth_TruA_C"/>
</dbReference>
<keyword evidence="9" id="KW-0539">Nucleus</keyword>
<evidence type="ECO:0000256" key="1">
    <source>
        <dbReference type="ARBA" id="ARBA00001166"/>
    </source>
</evidence>
<evidence type="ECO:0000256" key="2">
    <source>
        <dbReference type="ARBA" id="ARBA00001832"/>
    </source>
</evidence>
<feature type="compositionally biased region" description="Low complexity" evidence="17">
    <location>
        <begin position="492"/>
        <end position="515"/>
    </location>
</feature>
<feature type="compositionally biased region" description="Basic and acidic residues" evidence="17">
    <location>
        <begin position="530"/>
        <end position="540"/>
    </location>
</feature>
<name>A0A0H5C825_CYBJN</name>
<dbReference type="EMBL" id="CDQK01000006">
    <property type="protein sequence ID" value="CEP24460.1"/>
    <property type="molecule type" value="Genomic_DNA"/>
</dbReference>
<evidence type="ECO:0000259" key="18">
    <source>
        <dbReference type="Pfam" id="PF01416"/>
    </source>
</evidence>
<dbReference type="InterPro" id="IPR041708">
    <property type="entry name" value="PUS1/PUS2-like"/>
</dbReference>
<dbReference type="GO" id="GO:0009982">
    <property type="term" value="F:pseudouridine synthase activity"/>
    <property type="evidence" value="ECO:0007669"/>
    <property type="project" value="InterPro"/>
</dbReference>
<evidence type="ECO:0000256" key="9">
    <source>
        <dbReference type="ARBA" id="ARBA00023242"/>
    </source>
</evidence>
<dbReference type="PANTHER" id="PTHR11142">
    <property type="entry name" value="PSEUDOURIDYLATE SYNTHASE"/>
    <property type="match status" value="1"/>
</dbReference>